<sequence length="247" mass="25473">MTHDIFALGWVTIPPADLRRTGTAPGGADTGGGARSIVPFRRHDGGSCGHGGNQLGRAAEISWSTYRLRRVISLSLMPFQLVDSGAGQAVSAIRWTWRSRTPHSGPQSNATTYGHGVGQRRTSVTTPLVPAGRLAQARASFVVLLVGQVLAGPGRAVARTRWWSVAGQLPVASVVMVCRVSRRAVCWTVSLPSVRALSCLRSHAPGLNAGSASPPVGRVPLGGVADHSVGVLVVLGSAGALSGSLAG</sequence>
<dbReference type="AlphaFoldDB" id="A0A561EHQ3"/>
<reference evidence="2 4" key="1">
    <citation type="submission" date="2019-06" db="EMBL/GenBank/DDBJ databases">
        <title>Sequencing the genomes of 1000 actinobacteria strains.</title>
        <authorList>
            <person name="Klenk H.-P."/>
        </authorList>
    </citation>
    <scope>NUCLEOTIDE SEQUENCE [LARGE SCALE GENOMIC DNA]</scope>
    <source>
        <strain evidence="2 4">DSM 41649</strain>
    </source>
</reference>
<protein>
    <submittedName>
        <fullName evidence="2">Uncharacterized protein</fullName>
    </submittedName>
</protein>
<evidence type="ECO:0000313" key="3">
    <source>
        <dbReference type="EMBL" id="TWE21938.1"/>
    </source>
</evidence>
<dbReference type="Proteomes" id="UP000318416">
    <property type="component" value="Unassembled WGS sequence"/>
</dbReference>
<feature type="region of interest" description="Disordered" evidence="1">
    <location>
        <begin position="100"/>
        <end position="121"/>
    </location>
</feature>
<evidence type="ECO:0000313" key="2">
    <source>
        <dbReference type="EMBL" id="TWE15141.1"/>
    </source>
</evidence>
<comment type="caution">
    <text evidence="2">The sequence shown here is derived from an EMBL/GenBank/DDBJ whole genome shotgun (WGS) entry which is preliminary data.</text>
</comment>
<evidence type="ECO:0000256" key="1">
    <source>
        <dbReference type="SAM" id="MobiDB-lite"/>
    </source>
</evidence>
<keyword evidence="4" id="KW-1185">Reference proteome</keyword>
<evidence type="ECO:0000313" key="4">
    <source>
        <dbReference type="Proteomes" id="UP000318416"/>
    </source>
</evidence>
<accession>A0A561EHQ3</accession>
<dbReference type="EMBL" id="VIVR01000001">
    <property type="protein sequence ID" value="TWE21938.1"/>
    <property type="molecule type" value="Genomic_DNA"/>
</dbReference>
<name>A0A561EHQ3_9ACTN</name>
<dbReference type="EMBL" id="VIVR01000001">
    <property type="protein sequence ID" value="TWE15141.1"/>
    <property type="molecule type" value="Genomic_DNA"/>
</dbReference>
<gene>
    <name evidence="2" type="ORF">FB465_0011</name>
    <name evidence="3" type="ORF">FB465_7195</name>
</gene>
<feature type="compositionally biased region" description="Polar residues" evidence="1">
    <location>
        <begin position="100"/>
        <end position="112"/>
    </location>
</feature>
<proteinExistence type="predicted"/>
<organism evidence="2 4">
    <name type="scientific">Kitasatospora atroaurantiaca</name>
    <dbReference type="NCBI Taxonomy" id="285545"/>
    <lineage>
        <taxon>Bacteria</taxon>
        <taxon>Bacillati</taxon>
        <taxon>Actinomycetota</taxon>
        <taxon>Actinomycetes</taxon>
        <taxon>Kitasatosporales</taxon>
        <taxon>Streptomycetaceae</taxon>
        <taxon>Kitasatospora</taxon>
    </lineage>
</organism>